<dbReference type="RefSeq" id="WP_091726100.1">
    <property type="nucleotide sequence ID" value="NZ_FNQE01000002.1"/>
</dbReference>
<evidence type="ECO:0000313" key="2">
    <source>
        <dbReference type="Proteomes" id="UP000198625"/>
    </source>
</evidence>
<name>A0A1H3KNY7_9FIRM</name>
<evidence type="ECO:0008006" key="3">
    <source>
        <dbReference type="Google" id="ProtNLM"/>
    </source>
</evidence>
<dbReference type="STRING" id="415015.SAMN05660462_00243"/>
<accession>A0A1H3KNY7</accession>
<sequence>MIESRCGIVCTECDYKEEMNCQGCVNIQKPFWGESCPVKYCCENKTINHCGECGDFPCELLNRFSYDKEQGDNGKRIEQCKKWGMI</sequence>
<dbReference type="OrthoDB" id="9803966at2"/>
<reference evidence="1 2" key="1">
    <citation type="submission" date="2016-10" db="EMBL/GenBank/DDBJ databases">
        <authorList>
            <person name="de Groot N.N."/>
        </authorList>
    </citation>
    <scope>NUCLEOTIDE SEQUENCE [LARGE SCALE GENOMIC DNA]</scope>
    <source>
        <strain evidence="1 2">DSM 21650</strain>
    </source>
</reference>
<gene>
    <name evidence="1" type="ORF">SAMN05660462_00243</name>
</gene>
<dbReference type="InterPro" id="IPR024227">
    <property type="entry name" value="DUF3795"/>
</dbReference>
<organism evidence="1 2">
    <name type="scientific">Proteiniborus ethanoligenes</name>
    <dbReference type="NCBI Taxonomy" id="415015"/>
    <lineage>
        <taxon>Bacteria</taxon>
        <taxon>Bacillati</taxon>
        <taxon>Bacillota</taxon>
        <taxon>Clostridia</taxon>
        <taxon>Eubacteriales</taxon>
        <taxon>Proteiniborus</taxon>
    </lineage>
</organism>
<dbReference type="EMBL" id="FNQE01000002">
    <property type="protein sequence ID" value="SDY53314.1"/>
    <property type="molecule type" value="Genomic_DNA"/>
</dbReference>
<dbReference type="AlphaFoldDB" id="A0A1H3KNY7"/>
<dbReference type="Proteomes" id="UP000198625">
    <property type="component" value="Unassembled WGS sequence"/>
</dbReference>
<keyword evidence="2" id="KW-1185">Reference proteome</keyword>
<evidence type="ECO:0000313" key="1">
    <source>
        <dbReference type="EMBL" id="SDY53314.1"/>
    </source>
</evidence>
<protein>
    <recommendedName>
        <fullName evidence="3">DUF3795 domain-containing protein</fullName>
    </recommendedName>
</protein>
<dbReference type="Pfam" id="PF12675">
    <property type="entry name" value="DUF3795"/>
    <property type="match status" value="1"/>
</dbReference>
<proteinExistence type="predicted"/>